<comment type="caution">
    <text evidence="3">The sequence shown here is derived from an EMBL/GenBank/DDBJ whole genome shotgun (WGS) entry which is preliminary data.</text>
</comment>
<feature type="chain" id="PRO_5008098966" description="DUF2599 domain-containing protein" evidence="2">
    <location>
        <begin position="27"/>
        <end position="353"/>
    </location>
</feature>
<keyword evidence="2" id="KW-0732">Signal</keyword>
<evidence type="ECO:0000256" key="1">
    <source>
        <dbReference type="SAM" id="MobiDB-lite"/>
    </source>
</evidence>
<feature type="compositionally biased region" description="Low complexity" evidence="1">
    <location>
        <begin position="35"/>
        <end position="47"/>
    </location>
</feature>
<gene>
    <name evidence="3" type="ORF">A4H34_06470</name>
</gene>
<feature type="region of interest" description="Disordered" evidence="1">
    <location>
        <begin position="66"/>
        <end position="90"/>
    </location>
</feature>
<reference evidence="3 4" key="1">
    <citation type="submission" date="2016-04" db="EMBL/GenBank/DDBJ databases">
        <title>Peptidophaga gingivicola gen. nov., sp. nov., isolated from human subgingival plaque.</title>
        <authorList>
            <person name="Beall C.J."/>
            <person name="Mokrzan E.M."/>
            <person name="Griffen A.L."/>
            <person name="Leys E.J."/>
        </authorList>
    </citation>
    <scope>NUCLEOTIDE SEQUENCE [LARGE SCALE GENOMIC DNA]</scope>
    <source>
        <strain evidence="3 4">BA112</strain>
    </source>
</reference>
<proteinExistence type="predicted"/>
<accession>A0A179B4X4</accession>
<evidence type="ECO:0000313" key="4">
    <source>
        <dbReference type="Proteomes" id="UP000078368"/>
    </source>
</evidence>
<dbReference type="RefSeq" id="WP_064231430.1">
    <property type="nucleotide sequence ID" value="NZ_LVZK01000001.1"/>
</dbReference>
<sequence length="353" mass="38064">MMKLIRFAASLSALSMAIAGASVAHADSPDQGSDTASSATAQQAYQAVERADRKWTDAAADVPANASGRDAIKTTQQGVGISVPNDPSSKMTIAGRNGKVSVDLPFSGSASKAASSRAGTATFDNKNGSSTTPIVRKDGSAQINTVINDAKAPKRYAYKIQVPEGAKIQRAGSSVLVTKDEKMVAGIAPAWAKDAKGKSVPTHYEVKGNTVTQVVDHGGQYAYPIVADPWLGANLFGTLEKDRPGTDRSHGTVFSGKLSAWGSSVYRSTLPYRWGQVPSSGTWIIANLGWKEWKDRLVGQNPPQTLQQQYTCHAYYGYFVVGAGWHWDIELLRRSNPDWNKYPWSVVEHKCNW</sequence>
<evidence type="ECO:0008006" key="5">
    <source>
        <dbReference type="Google" id="ProtNLM"/>
    </source>
</evidence>
<evidence type="ECO:0000256" key="2">
    <source>
        <dbReference type="SAM" id="SignalP"/>
    </source>
</evidence>
<dbReference type="Proteomes" id="UP000078368">
    <property type="component" value="Unassembled WGS sequence"/>
</dbReference>
<organism evidence="3 4">
    <name type="scientific">Peptidiphaga gingivicola</name>
    <dbReference type="NCBI Taxonomy" id="2741497"/>
    <lineage>
        <taxon>Bacteria</taxon>
        <taxon>Bacillati</taxon>
        <taxon>Actinomycetota</taxon>
        <taxon>Actinomycetes</taxon>
        <taxon>Actinomycetales</taxon>
        <taxon>Actinomycetaceae</taxon>
        <taxon>Peptidiphaga</taxon>
    </lineage>
</organism>
<dbReference type="STRING" id="1823756.A4H34_06470"/>
<feature type="signal peptide" evidence="2">
    <location>
        <begin position="1"/>
        <end position="26"/>
    </location>
</feature>
<keyword evidence="4" id="KW-1185">Reference proteome</keyword>
<feature type="compositionally biased region" description="Polar residues" evidence="1">
    <location>
        <begin position="73"/>
        <end position="90"/>
    </location>
</feature>
<feature type="region of interest" description="Disordered" evidence="1">
    <location>
        <begin position="25"/>
        <end position="52"/>
    </location>
</feature>
<dbReference type="EMBL" id="LVZK01000001">
    <property type="protein sequence ID" value="OAP86748.1"/>
    <property type="molecule type" value="Genomic_DNA"/>
</dbReference>
<dbReference type="AlphaFoldDB" id="A0A179B4X4"/>
<name>A0A179B4X4_9ACTO</name>
<dbReference type="OrthoDB" id="4412570at2"/>
<evidence type="ECO:0000313" key="3">
    <source>
        <dbReference type="EMBL" id="OAP86748.1"/>
    </source>
</evidence>
<protein>
    <recommendedName>
        <fullName evidence="5">DUF2599 domain-containing protein</fullName>
    </recommendedName>
</protein>